<comment type="caution">
    <text evidence="1">The sequence shown here is derived from an EMBL/GenBank/DDBJ whole genome shotgun (WGS) entry which is preliminary data.</text>
</comment>
<organism evidence="1 2">
    <name type="scientific">Drosophila navojoa</name>
    <name type="common">Fruit fly</name>
    <dbReference type="NCBI Taxonomy" id="7232"/>
    <lineage>
        <taxon>Eukaryota</taxon>
        <taxon>Metazoa</taxon>
        <taxon>Ecdysozoa</taxon>
        <taxon>Arthropoda</taxon>
        <taxon>Hexapoda</taxon>
        <taxon>Insecta</taxon>
        <taxon>Pterygota</taxon>
        <taxon>Neoptera</taxon>
        <taxon>Endopterygota</taxon>
        <taxon>Diptera</taxon>
        <taxon>Brachycera</taxon>
        <taxon>Muscomorpha</taxon>
        <taxon>Ephydroidea</taxon>
        <taxon>Drosophilidae</taxon>
        <taxon>Drosophila</taxon>
    </lineage>
</organism>
<name>A0A484BEU9_DRONA</name>
<evidence type="ECO:0000313" key="2">
    <source>
        <dbReference type="Proteomes" id="UP000295192"/>
    </source>
</evidence>
<protein>
    <submittedName>
        <fullName evidence="1">Uncharacterized protein</fullName>
    </submittedName>
</protein>
<gene>
    <name evidence="1" type="ORF">AWZ03_006252</name>
</gene>
<keyword evidence="2" id="KW-1185">Reference proteome</keyword>
<dbReference type="EMBL" id="LSRL02000046">
    <property type="protein sequence ID" value="TDG47259.1"/>
    <property type="molecule type" value="Genomic_DNA"/>
</dbReference>
<reference evidence="1 2" key="1">
    <citation type="journal article" date="2019" name="J. Hered.">
        <title>An Improved Genome Assembly for Drosophila navojoa, the Basal Species in the mojavensis Cluster.</title>
        <authorList>
            <person name="Vanderlinde T."/>
            <person name="Dupim E.G."/>
            <person name="Nazario-Yepiz N.O."/>
            <person name="Carvalho A.B."/>
        </authorList>
    </citation>
    <scope>NUCLEOTIDE SEQUENCE [LARGE SCALE GENOMIC DNA]</scope>
    <source>
        <strain evidence="1">Navoj_Jal97</strain>
        <tissue evidence="1">Whole organism</tissue>
    </source>
</reference>
<dbReference type="AlphaFoldDB" id="A0A484BEU9"/>
<accession>A0A484BEU9</accession>
<evidence type="ECO:0000313" key="1">
    <source>
        <dbReference type="EMBL" id="TDG47259.1"/>
    </source>
</evidence>
<dbReference type="Proteomes" id="UP000295192">
    <property type="component" value="Unassembled WGS sequence"/>
</dbReference>
<proteinExistence type="predicted"/>
<sequence>MGRSAATPHCRVAACAASCRRSSAAKLLNGFGVSVSIWQCQFGTSFGRHTMAAAAFELRLHFDGGRFRGTAWDMDMVATYQAASAQQRRLS</sequence>